<accession>F7ZZ43</accession>
<dbReference type="Gene3D" id="3.90.550.10">
    <property type="entry name" value="Spore Coat Polysaccharide Biosynthesis Protein SpsA, Chain A"/>
    <property type="match status" value="1"/>
</dbReference>
<dbReference type="EMBL" id="CP002665">
    <property type="protein sequence ID" value="AEI12459.1"/>
    <property type="molecule type" value="Genomic_DNA"/>
</dbReference>
<dbReference type="InterPro" id="IPR050834">
    <property type="entry name" value="Glycosyltransf_2"/>
</dbReference>
<name>F7ZZ43_CELGA</name>
<evidence type="ECO:0000313" key="3">
    <source>
        <dbReference type="Proteomes" id="UP000000485"/>
    </source>
</evidence>
<proteinExistence type="predicted"/>
<evidence type="ECO:0000313" key="2">
    <source>
        <dbReference type="EMBL" id="AEI12459.1"/>
    </source>
</evidence>
<dbReference type="KEGG" id="cga:Celgi_1957"/>
<evidence type="ECO:0000259" key="1">
    <source>
        <dbReference type="Pfam" id="PF00535"/>
    </source>
</evidence>
<dbReference type="SUPFAM" id="SSF53448">
    <property type="entry name" value="Nucleotide-diphospho-sugar transferases"/>
    <property type="match status" value="1"/>
</dbReference>
<dbReference type="RefSeq" id="WP_013883977.1">
    <property type="nucleotide sequence ID" value="NC_015671.1"/>
</dbReference>
<keyword evidence="3" id="KW-1185">Reference proteome</keyword>
<dbReference type="InterPro" id="IPR029044">
    <property type="entry name" value="Nucleotide-diphossugar_trans"/>
</dbReference>
<dbReference type="AlphaFoldDB" id="F7ZZ43"/>
<keyword evidence="2" id="KW-0808">Transferase</keyword>
<sequence length="294" mass="31679">MSTGIGVVVTSFRQAPWLRQAVASVRAQTLVPDELVVVDDGSDDDESLAVLDELDRAGVRVLRQENRGVSAARNAGIRALRAPLVAVLDGDDRWAPTFLARAHAALAERPEIVAASSWLLLHGVTDGLVRPPGGTAVDFLHRNACPASALLRRERWAAAGGYDEQMRSGFEDWDLFLAMLSQGGRIEVVADALVEYRTAPASANVRSMEQRLELVGHLVDKHRALYERHVREAVLGLEATSIARLDAWERLLVADPHLPVGEPSYGDGGMAAAVRIASRRTPAGHAPDGGPHLP</sequence>
<dbReference type="CDD" id="cd00761">
    <property type="entry name" value="Glyco_tranf_GTA_type"/>
    <property type="match status" value="1"/>
</dbReference>
<dbReference type="GO" id="GO:0016740">
    <property type="term" value="F:transferase activity"/>
    <property type="evidence" value="ECO:0007669"/>
    <property type="project" value="UniProtKB-KW"/>
</dbReference>
<gene>
    <name evidence="2" type="ordered locus">Celgi_1957</name>
</gene>
<dbReference type="HOGENOM" id="CLU_025996_0_7_11"/>
<dbReference type="Pfam" id="PF00535">
    <property type="entry name" value="Glycos_transf_2"/>
    <property type="match status" value="1"/>
</dbReference>
<dbReference type="InterPro" id="IPR001173">
    <property type="entry name" value="Glyco_trans_2-like"/>
</dbReference>
<dbReference type="STRING" id="593907.Celgi_1957"/>
<dbReference type="eggNOG" id="COG1215">
    <property type="taxonomic scope" value="Bacteria"/>
</dbReference>
<dbReference type="PANTHER" id="PTHR43685">
    <property type="entry name" value="GLYCOSYLTRANSFERASE"/>
    <property type="match status" value="1"/>
</dbReference>
<protein>
    <submittedName>
        <fullName evidence="2">Glycosyl transferase family 2</fullName>
    </submittedName>
</protein>
<reference evidence="3" key="1">
    <citation type="submission" date="2011-04" db="EMBL/GenBank/DDBJ databases">
        <title>Complete sequence of Cellvibrio gilvus ATCC 13127.</title>
        <authorList>
            <person name="Lucas S."/>
            <person name="Han J."/>
            <person name="Lapidus A."/>
            <person name="Cheng J.-F."/>
            <person name="Goodwin L."/>
            <person name="Pitluck S."/>
            <person name="Peters L."/>
            <person name="Munk A."/>
            <person name="Detter J.C."/>
            <person name="Han C."/>
            <person name="Tapia R."/>
            <person name="Land M."/>
            <person name="Hauser L."/>
            <person name="Kyrpides N."/>
            <person name="Ivanova N."/>
            <person name="Ovchinnikova G."/>
            <person name="Pagani I."/>
            <person name="Mead D."/>
            <person name="Brumm P."/>
            <person name="Woyke T."/>
        </authorList>
    </citation>
    <scope>NUCLEOTIDE SEQUENCE [LARGE SCALE GENOMIC DNA]</scope>
    <source>
        <strain evidence="3">ATCC 13127 / NRRL B-14078</strain>
    </source>
</reference>
<organism evidence="2 3">
    <name type="scientific">Cellulomonas gilvus (strain ATCC 13127 / NRRL B-14078)</name>
    <name type="common">Cellvibrio gilvus</name>
    <dbReference type="NCBI Taxonomy" id="593907"/>
    <lineage>
        <taxon>Bacteria</taxon>
        <taxon>Bacillati</taxon>
        <taxon>Actinomycetota</taxon>
        <taxon>Actinomycetes</taxon>
        <taxon>Micrococcales</taxon>
        <taxon>Cellulomonadaceae</taxon>
        <taxon>Cellulomonas</taxon>
    </lineage>
</organism>
<dbReference type="GO" id="GO:0044010">
    <property type="term" value="P:single-species biofilm formation"/>
    <property type="evidence" value="ECO:0007669"/>
    <property type="project" value="TreeGrafter"/>
</dbReference>
<dbReference type="PANTHER" id="PTHR43685:SF2">
    <property type="entry name" value="GLYCOSYLTRANSFERASE 2-LIKE DOMAIN-CONTAINING PROTEIN"/>
    <property type="match status" value="1"/>
</dbReference>
<dbReference type="Proteomes" id="UP000000485">
    <property type="component" value="Chromosome"/>
</dbReference>
<feature type="domain" description="Glycosyltransferase 2-like" evidence="1">
    <location>
        <begin position="7"/>
        <end position="115"/>
    </location>
</feature>